<dbReference type="Proteomes" id="UP000002630">
    <property type="component" value="Unassembled WGS sequence"/>
</dbReference>
<feature type="domain" description="Orc1-like AAA ATPase" evidence="3">
    <location>
        <begin position="563"/>
        <end position="710"/>
    </location>
</feature>
<dbReference type="SUPFAM" id="SSF52540">
    <property type="entry name" value="P-loop containing nucleoside triphosphate hydrolases"/>
    <property type="match status" value="1"/>
</dbReference>
<feature type="region of interest" description="Disordered" evidence="2">
    <location>
        <begin position="54"/>
        <end position="393"/>
    </location>
</feature>
<evidence type="ECO:0000259" key="4">
    <source>
        <dbReference type="Pfam" id="PF22606"/>
    </source>
</evidence>
<evidence type="ECO:0000313" key="5">
    <source>
        <dbReference type="EMBL" id="CBJ29103.1"/>
    </source>
</evidence>
<sequence length="958" mass="102250">MDVRGVVAPVSESPGDLYWVKRSRTLVEATRISERKPPSEGFDEPSLKGCKREEDIHAGRTNLSDTTVPSTPSTLCASTCSTVTPATSSGIPSSAWSQFSGGNTPRECPSSSASSTLTQLDATQQEPSADRQVDANIPNGSNDSGNDLDETPCRSDYGEGYEVGTQVGEESSCTTHGVKRPREQTPRVDQSQHAQEGSRFSHASDGQTPDEMPPRALPGDLGSPRRKKECLAQSQYPRLDGHPTPAGPRFHRNQFGNSGAQEESMPRVRSNAADIFDGAMGSSEASCEGRHPLNRKRAGGATAGNETADRASEHASMDNPPEQESIDVRGAAADPVSDKVGSEGVEGEPTTLSSGDSRSTTSSRAGQSSLRKVSGCQGSINQTRCSDPPDSDAVENVRMKDAASFRRVGITENSKRGKIFEMLKQLGWKWSGGTLHKLSNEYWMLKPGATVRNGEAGVDKFAGQGQTIEYVQSVLRLSAAANSDGQGQLSEENTNGEGEEEEEEEEVKVEEEKEEGEENGGREDMTKEPEQHRLLTSTTKGRALQSALEALNPSNAPDVLKRRTTEFNQVLQFVTNSVAKASGGSLYLCGVPGTGKTQTMAHVRAEVQEKFSKGHIPAPAFHAFTGTEFTSPNAMHGALWRAINGARGGEEGIGTEKKLDNKLKYWQKKPTATSPMLVVVLDEIDQLMTENRQVLRKLFQWADAPKSRLVLVGLANSLDFNISFSGLKKAPQRLLFQSYTPEDLASILTERVGSTVHPSAIQFCAKKAAATTGDARRALNTCREAVVLADQELQQKLDDATSEAEREQLGEGGGDNLVTIRHMAKAVAAGNAAKYAGAIAALSLHAKVVLTVAAAAVGAVSDRGGGAGAHGSKGVRLTQGSLQEKCSSAWRKLQTAGGPSQIEFTGIIDLLAASGLLGLKSKQQTGGRTRELVLKIEFADLEAALGDQSFFKTVTGVQ</sequence>
<gene>
    <name evidence="5" type="ORF">Esi_0134_0069</name>
</gene>
<evidence type="ECO:0000259" key="3">
    <source>
        <dbReference type="Pfam" id="PF13191"/>
    </source>
</evidence>
<reference evidence="5 6" key="1">
    <citation type="journal article" date="2010" name="Nature">
        <title>The Ectocarpus genome and the independent evolution of multicellularity in brown algae.</title>
        <authorList>
            <person name="Cock J.M."/>
            <person name="Sterck L."/>
            <person name="Rouze P."/>
            <person name="Scornet D."/>
            <person name="Allen A.E."/>
            <person name="Amoutzias G."/>
            <person name="Anthouard V."/>
            <person name="Artiguenave F."/>
            <person name="Aury J.M."/>
            <person name="Badger J.H."/>
            <person name="Beszteri B."/>
            <person name="Billiau K."/>
            <person name="Bonnet E."/>
            <person name="Bothwell J.H."/>
            <person name="Bowler C."/>
            <person name="Boyen C."/>
            <person name="Brownlee C."/>
            <person name="Carrano C.J."/>
            <person name="Charrier B."/>
            <person name="Cho G.Y."/>
            <person name="Coelho S.M."/>
            <person name="Collen J."/>
            <person name="Corre E."/>
            <person name="Da Silva C."/>
            <person name="Delage L."/>
            <person name="Delaroque N."/>
            <person name="Dittami S.M."/>
            <person name="Doulbeau S."/>
            <person name="Elias M."/>
            <person name="Farnham G."/>
            <person name="Gachon C.M."/>
            <person name="Gschloessl B."/>
            <person name="Heesch S."/>
            <person name="Jabbari K."/>
            <person name="Jubin C."/>
            <person name="Kawai H."/>
            <person name="Kimura K."/>
            <person name="Kloareg B."/>
            <person name="Kupper F.C."/>
            <person name="Lang D."/>
            <person name="Le Bail A."/>
            <person name="Leblanc C."/>
            <person name="Lerouge P."/>
            <person name="Lohr M."/>
            <person name="Lopez P.J."/>
            <person name="Martens C."/>
            <person name="Maumus F."/>
            <person name="Michel G."/>
            <person name="Miranda-Saavedra D."/>
            <person name="Morales J."/>
            <person name="Moreau H."/>
            <person name="Motomura T."/>
            <person name="Nagasato C."/>
            <person name="Napoli C.A."/>
            <person name="Nelson D.R."/>
            <person name="Nyvall-Collen P."/>
            <person name="Peters A.F."/>
            <person name="Pommier C."/>
            <person name="Potin P."/>
            <person name="Poulain J."/>
            <person name="Quesneville H."/>
            <person name="Read B."/>
            <person name="Rensing S.A."/>
            <person name="Ritter A."/>
            <person name="Rousvoal S."/>
            <person name="Samanta M."/>
            <person name="Samson G."/>
            <person name="Schroeder D.C."/>
            <person name="Segurens B."/>
            <person name="Strittmatter M."/>
            <person name="Tonon T."/>
            <person name="Tregear J.W."/>
            <person name="Valentin K."/>
            <person name="von Dassow P."/>
            <person name="Yamagishi T."/>
            <person name="Van de Peer Y."/>
            <person name="Wincker P."/>
        </authorList>
    </citation>
    <scope>NUCLEOTIDE SEQUENCE [LARGE SCALE GENOMIC DNA]</scope>
    <source>
        <strain evidence="6">Ec32 / CCAP1310/4</strain>
    </source>
</reference>
<name>D7FJK0_ECTSI</name>
<dbReference type="STRING" id="2880.D7FJK0"/>
<dbReference type="PANTHER" id="PTHR10763">
    <property type="entry name" value="CELL DIVISION CONTROL PROTEIN 6-RELATED"/>
    <property type="match status" value="1"/>
</dbReference>
<dbReference type="GO" id="GO:0033314">
    <property type="term" value="P:mitotic DNA replication checkpoint signaling"/>
    <property type="evidence" value="ECO:0007669"/>
    <property type="project" value="TreeGrafter"/>
</dbReference>
<feature type="compositionally biased region" description="Polar residues" evidence="2">
    <location>
        <begin position="364"/>
        <end position="385"/>
    </location>
</feature>
<dbReference type="GO" id="GO:0003688">
    <property type="term" value="F:DNA replication origin binding"/>
    <property type="evidence" value="ECO:0007669"/>
    <property type="project" value="TreeGrafter"/>
</dbReference>
<evidence type="ECO:0000256" key="1">
    <source>
        <dbReference type="ARBA" id="ARBA00022705"/>
    </source>
</evidence>
<dbReference type="Pfam" id="PF22606">
    <property type="entry name" value="Cdc6-ORC-like_ATPase_lid"/>
    <property type="match status" value="1"/>
</dbReference>
<dbReference type="Pfam" id="PF13191">
    <property type="entry name" value="AAA_16"/>
    <property type="match status" value="1"/>
</dbReference>
<dbReference type="eggNOG" id="KOG2227">
    <property type="taxonomic scope" value="Eukaryota"/>
</dbReference>
<dbReference type="InterPro" id="IPR054425">
    <property type="entry name" value="Cdc6_ORC1-like_ATPase_lid"/>
</dbReference>
<evidence type="ECO:0000313" key="6">
    <source>
        <dbReference type="Proteomes" id="UP000002630"/>
    </source>
</evidence>
<proteinExistence type="predicted"/>
<dbReference type="OrthoDB" id="1926878at2759"/>
<feature type="compositionally biased region" description="Basic and acidic residues" evidence="2">
    <location>
        <begin position="307"/>
        <end position="316"/>
    </location>
</feature>
<dbReference type="InterPro" id="IPR050311">
    <property type="entry name" value="ORC1/CDC6"/>
</dbReference>
<dbReference type="InParanoid" id="D7FJK0"/>
<dbReference type="EMBL" id="FN649760">
    <property type="protein sequence ID" value="CBJ29103.1"/>
    <property type="molecule type" value="Genomic_DNA"/>
</dbReference>
<dbReference type="InterPro" id="IPR027417">
    <property type="entry name" value="P-loop_NTPase"/>
</dbReference>
<feature type="domain" description="Cdc6/ORC1-like ATPase lid" evidence="4">
    <location>
        <begin position="739"/>
        <end position="792"/>
    </location>
</feature>
<protein>
    <submittedName>
        <fullName evidence="5">Uncharacterized protein</fullName>
    </submittedName>
</protein>
<dbReference type="AlphaFoldDB" id="D7FJK0"/>
<organism evidence="5 6">
    <name type="scientific">Ectocarpus siliculosus</name>
    <name type="common">Brown alga</name>
    <name type="synonym">Conferva siliculosa</name>
    <dbReference type="NCBI Taxonomy" id="2880"/>
    <lineage>
        <taxon>Eukaryota</taxon>
        <taxon>Sar</taxon>
        <taxon>Stramenopiles</taxon>
        <taxon>Ochrophyta</taxon>
        <taxon>PX clade</taxon>
        <taxon>Phaeophyceae</taxon>
        <taxon>Ectocarpales</taxon>
        <taxon>Ectocarpaceae</taxon>
        <taxon>Ectocarpus</taxon>
    </lineage>
</organism>
<dbReference type="Gene3D" id="3.40.50.300">
    <property type="entry name" value="P-loop containing nucleotide triphosphate hydrolases"/>
    <property type="match status" value="1"/>
</dbReference>
<feature type="compositionally biased region" description="Polar residues" evidence="2">
    <location>
        <begin position="481"/>
        <end position="490"/>
    </location>
</feature>
<feature type="region of interest" description="Disordered" evidence="2">
    <location>
        <begin position="481"/>
        <end position="530"/>
    </location>
</feature>
<keyword evidence="6" id="KW-1185">Reference proteome</keyword>
<feature type="compositionally biased region" description="Acidic residues" evidence="2">
    <location>
        <begin position="497"/>
        <end position="518"/>
    </location>
</feature>
<dbReference type="Gene3D" id="1.10.8.60">
    <property type="match status" value="1"/>
</dbReference>
<dbReference type="InterPro" id="IPR041664">
    <property type="entry name" value="AAA_16"/>
</dbReference>
<keyword evidence="1" id="KW-0235">DNA replication</keyword>
<accession>D7FJK0</accession>
<dbReference type="GO" id="GO:0006270">
    <property type="term" value="P:DNA replication initiation"/>
    <property type="evidence" value="ECO:0007669"/>
    <property type="project" value="TreeGrafter"/>
</dbReference>
<feature type="compositionally biased region" description="Low complexity" evidence="2">
    <location>
        <begin position="350"/>
        <end position="363"/>
    </location>
</feature>
<feature type="compositionally biased region" description="Basic and acidic residues" evidence="2">
    <location>
        <begin position="519"/>
        <end position="530"/>
    </location>
</feature>
<dbReference type="GO" id="GO:0005634">
    <property type="term" value="C:nucleus"/>
    <property type="evidence" value="ECO:0007669"/>
    <property type="project" value="TreeGrafter"/>
</dbReference>
<evidence type="ECO:0000256" key="2">
    <source>
        <dbReference type="SAM" id="MobiDB-lite"/>
    </source>
</evidence>
<dbReference type="PANTHER" id="PTHR10763:SF26">
    <property type="entry name" value="CELL DIVISION CONTROL PROTEIN 6 HOMOLOG"/>
    <property type="match status" value="1"/>
</dbReference>
<feature type="compositionally biased region" description="Polar residues" evidence="2">
    <location>
        <begin position="61"/>
        <end position="127"/>
    </location>
</feature>